<evidence type="ECO:0000313" key="4">
    <source>
        <dbReference type="RefSeq" id="XP_040589412.1"/>
    </source>
</evidence>
<keyword evidence="3" id="KW-1185">Reference proteome</keyword>
<feature type="compositionally biased region" description="Basic residues" evidence="1">
    <location>
        <begin position="63"/>
        <end position="75"/>
    </location>
</feature>
<feature type="region of interest" description="Disordered" evidence="1">
    <location>
        <begin position="60"/>
        <end position="79"/>
    </location>
</feature>
<evidence type="ECO:0000256" key="1">
    <source>
        <dbReference type="SAM" id="MobiDB-lite"/>
    </source>
</evidence>
<evidence type="ECO:0000259" key="2">
    <source>
        <dbReference type="Pfam" id="PF22589"/>
    </source>
</evidence>
<accession>A0ABM2WF16</accession>
<organism evidence="3 4">
    <name type="scientific">Mesocricetus auratus</name>
    <name type="common">Golden hamster</name>
    <dbReference type="NCBI Taxonomy" id="10036"/>
    <lineage>
        <taxon>Eukaryota</taxon>
        <taxon>Metazoa</taxon>
        <taxon>Chordata</taxon>
        <taxon>Craniata</taxon>
        <taxon>Vertebrata</taxon>
        <taxon>Euteleostomi</taxon>
        <taxon>Mammalia</taxon>
        <taxon>Eutheria</taxon>
        <taxon>Euarchontoglires</taxon>
        <taxon>Glires</taxon>
        <taxon>Rodentia</taxon>
        <taxon>Myomorpha</taxon>
        <taxon>Muroidea</taxon>
        <taxon>Cricetidae</taxon>
        <taxon>Cricetinae</taxon>
        <taxon>Mesocricetus</taxon>
    </lineage>
</organism>
<dbReference type="InterPro" id="IPR054323">
    <property type="entry name" value="SPMIP1_C"/>
</dbReference>
<reference evidence="4" key="1">
    <citation type="submission" date="2025-08" db="UniProtKB">
        <authorList>
            <consortium name="RefSeq"/>
        </authorList>
    </citation>
    <scope>IDENTIFICATION</scope>
    <source>
        <tissue evidence="4">Liver</tissue>
    </source>
</reference>
<dbReference type="Proteomes" id="UP000886700">
    <property type="component" value="Unplaced"/>
</dbReference>
<dbReference type="PANTHER" id="PTHR35826">
    <property type="entry name" value="PROTEIN ATP6V1FNB-LIKE"/>
    <property type="match status" value="1"/>
</dbReference>
<dbReference type="Pfam" id="PF22589">
    <property type="entry name" value="SPMIP1"/>
    <property type="match status" value="1"/>
</dbReference>
<feature type="domain" description="Sperm microtubule inner protein 1 C-terminal" evidence="2">
    <location>
        <begin position="191"/>
        <end position="284"/>
    </location>
</feature>
<protein>
    <submittedName>
        <fullName evidence="4">Protein ATP6V1FNB-like</fullName>
    </submittedName>
</protein>
<dbReference type="PANTHER" id="PTHR35826:SF5">
    <property type="entry name" value="GENE 45521-RELATED"/>
    <property type="match status" value="1"/>
</dbReference>
<evidence type="ECO:0000313" key="3">
    <source>
        <dbReference type="Proteomes" id="UP000886700"/>
    </source>
</evidence>
<feature type="region of interest" description="Disordered" evidence="1">
    <location>
        <begin position="120"/>
        <end position="202"/>
    </location>
</feature>
<dbReference type="GeneID" id="121135127"/>
<sequence>MHDRTVTHGAILPARASASFSELAWPGLPGGDPSPITIPPSSPAALATWFLLATRFLGDRHQPSKHRPPSFRKKNLPTAGLPNMRDLLINSSNQAFWEERIRKEVVTRATWNIRYGHKYPKEAPRTRKQPQQASSGSVLKAGPVPAPGSPVRKEAQAVWPETRGVQDQLFKPGGVQGDRAKQARGAPGYPAAQGRPENLEMRQPTPSTLKLLFQGISHEGQGRTLYLKERNRLIPEKKYKYPILSSWEYGWHIGDAKDFRTPAHAKTHPIANSFYTKNGIFHIPRRTDHLM</sequence>
<proteinExistence type="predicted"/>
<gene>
    <name evidence="4" type="primary">LOC121135127</name>
</gene>
<dbReference type="RefSeq" id="XP_040589412.1">
    <property type="nucleotide sequence ID" value="XM_040733478.1"/>
</dbReference>
<name>A0ABM2WF16_MESAU</name>